<organism evidence="1 2">
    <name type="scientific">Armillaria luteobubalina</name>
    <dbReference type="NCBI Taxonomy" id="153913"/>
    <lineage>
        <taxon>Eukaryota</taxon>
        <taxon>Fungi</taxon>
        <taxon>Dikarya</taxon>
        <taxon>Basidiomycota</taxon>
        <taxon>Agaricomycotina</taxon>
        <taxon>Agaricomycetes</taxon>
        <taxon>Agaricomycetidae</taxon>
        <taxon>Agaricales</taxon>
        <taxon>Marasmiineae</taxon>
        <taxon>Physalacriaceae</taxon>
        <taxon>Armillaria</taxon>
    </lineage>
</organism>
<dbReference type="EMBL" id="JAUEPU010000064">
    <property type="protein sequence ID" value="KAK0482858.1"/>
    <property type="molecule type" value="Genomic_DNA"/>
</dbReference>
<reference evidence="1" key="1">
    <citation type="submission" date="2023-06" db="EMBL/GenBank/DDBJ databases">
        <authorList>
            <consortium name="Lawrence Berkeley National Laboratory"/>
            <person name="Ahrendt S."/>
            <person name="Sahu N."/>
            <person name="Indic B."/>
            <person name="Wong-Bajracharya J."/>
            <person name="Merenyi Z."/>
            <person name="Ke H.-M."/>
            <person name="Monk M."/>
            <person name="Kocsube S."/>
            <person name="Drula E."/>
            <person name="Lipzen A."/>
            <person name="Balint B."/>
            <person name="Henrissat B."/>
            <person name="Andreopoulos B."/>
            <person name="Martin F.M."/>
            <person name="Harder C.B."/>
            <person name="Rigling D."/>
            <person name="Ford K.L."/>
            <person name="Foster G.D."/>
            <person name="Pangilinan J."/>
            <person name="Papanicolaou A."/>
            <person name="Barry K."/>
            <person name="LaButti K."/>
            <person name="Viragh M."/>
            <person name="Koriabine M."/>
            <person name="Yan M."/>
            <person name="Riley R."/>
            <person name="Champramary S."/>
            <person name="Plett K.L."/>
            <person name="Tsai I.J."/>
            <person name="Slot J."/>
            <person name="Sipos G."/>
            <person name="Plett J."/>
            <person name="Nagy L.G."/>
            <person name="Grigoriev I.V."/>
        </authorList>
    </citation>
    <scope>NUCLEOTIDE SEQUENCE</scope>
    <source>
        <strain evidence="1">HWK02</strain>
    </source>
</reference>
<proteinExistence type="predicted"/>
<dbReference type="Proteomes" id="UP001175228">
    <property type="component" value="Unassembled WGS sequence"/>
</dbReference>
<name>A0AA39PGH7_9AGAR</name>
<dbReference type="AlphaFoldDB" id="A0AA39PGH7"/>
<evidence type="ECO:0000313" key="2">
    <source>
        <dbReference type="Proteomes" id="UP001175228"/>
    </source>
</evidence>
<comment type="caution">
    <text evidence="1">The sequence shown here is derived from an EMBL/GenBank/DDBJ whole genome shotgun (WGS) entry which is preliminary data.</text>
</comment>
<sequence length="260" mass="29707">MPDCQIPTSSNPVDKVAGLVFLLELKRIPVYDAGQSEEDAWTELMDVTDDKLRALFLFWYPKPNGNGSWRPSWKQLMTETSPELPSVFDYRRNHDAHVCWTTEDGDSYDGPRMDACLVQGLADEAGKSRSGKLTVQGLSGVEHTFRIVANHAYPIPDGQYTLLGTFYKRSAELTDWCWVIGKIEAHKGKFRKVSVVEMEDDREGERIRTLNLYKSTKTFFFDRSSHVHPSPPLPSPFQFLWSLYAALPLLLRLVTKMFLL</sequence>
<accession>A0AA39PGH7</accession>
<keyword evidence="2" id="KW-1185">Reference proteome</keyword>
<evidence type="ECO:0000313" key="1">
    <source>
        <dbReference type="EMBL" id="KAK0482858.1"/>
    </source>
</evidence>
<gene>
    <name evidence="1" type="ORF">EDD18DRAFT_1362389</name>
</gene>
<protein>
    <submittedName>
        <fullName evidence="1">Uncharacterized protein</fullName>
    </submittedName>
</protein>